<accession>A0ACC0W5W2</accession>
<evidence type="ECO:0000313" key="2">
    <source>
        <dbReference type="Proteomes" id="UP001163321"/>
    </source>
</evidence>
<sequence length="108" mass="12561">MPEWDHPLEILWVYNRLWQDIQSVNERALGAWVCVVLRSRAATIVIQLAHDSADEDALETVGHDMRIRLLHLCQVQMHILVLRSQRGYTIVLQTTQLQLVGKWCFNVS</sequence>
<keyword evidence="2" id="KW-1185">Reference proteome</keyword>
<dbReference type="Proteomes" id="UP001163321">
    <property type="component" value="Chromosome 4"/>
</dbReference>
<proteinExistence type="predicted"/>
<protein>
    <submittedName>
        <fullName evidence="1">Uncharacterized protein</fullName>
    </submittedName>
</protein>
<reference evidence="1 2" key="1">
    <citation type="journal article" date="2022" name="bioRxiv">
        <title>The genome of the oomycete Peronosclerospora sorghi, a cosmopolitan pathogen of maize and sorghum, is inflated with dispersed pseudogenes.</title>
        <authorList>
            <person name="Fletcher K."/>
            <person name="Martin F."/>
            <person name="Isakeit T."/>
            <person name="Cavanaugh K."/>
            <person name="Magill C."/>
            <person name="Michelmore R."/>
        </authorList>
    </citation>
    <scope>NUCLEOTIDE SEQUENCE [LARGE SCALE GENOMIC DNA]</scope>
    <source>
        <strain evidence="1">P6</strain>
    </source>
</reference>
<organism evidence="1 2">
    <name type="scientific">Peronosclerospora sorghi</name>
    <dbReference type="NCBI Taxonomy" id="230839"/>
    <lineage>
        <taxon>Eukaryota</taxon>
        <taxon>Sar</taxon>
        <taxon>Stramenopiles</taxon>
        <taxon>Oomycota</taxon>
        <taxon>Peronosporomycetes</taxon>
        <taxon>Peronosporales</taxon>
        <taxon>Peronosporaceae</taxon>
        <taxon>Peronosclerospora</taxon>
    </lineage>
</organism>
<comment type="caution">
    <text evidence="1">The sequence shown here is derived from an EMBL/GenBank/DDBJ whole genome shotgun (WGS) entry which is preliminary data.</text>
</comment>
<gene>
    <name evidence="1" type="ORF">PsorP6_006198</name>
</gene>
<evidence type="ECO:0000313" key="1">
    <source>
        <dbReference type="EMBL" id="KAI9913520.1"/>
    </source>
</evidence>
<dbReference type="EMBL" id="CM047583">
    <property type="protein sequence ID" value="KAI9913520.1"/>
    <property type="molecule type" value="Genomic_DNA"/>
</dbReference>
<name>A0ACC0W5W2_9STRA</name>